<dbReference type="CDD" id="cd07040">
    <property type="entry name" value="HP"/>
    <property type="match status" value="1"/>
</dbReference>
<organism evidence="1 2">
    <name type="scientific">Ramlibacter alkalitolerans</name>
    <dbReference type="NCBI Taxonomy" id="2039631"/>
    <lineage>
        <taxon>Bacteria</taxon>
        <taxon>Pseudomonadati</taxon>
        <taxon>Pseudomonadota</taxon>
        <taxon>Betaproteobacteria</taxon>
        <taxon>Burkholderiales</taxon>
        <taxon>Comamonadaceae</taxon>
        <taxon>Ramlibacter</taxon>
    </lineage>
</organism>
<dbReference type="Pfam" id="PF00300">
    <property type="entry name" value="His_Phos_1"/>
    <property type="match status" value="1"/>
</dbReference>
<accession>A0ABS1JUH1</accession>
<dbReference type="Gene3D" id="3.40.50.1240">
    <property type="entry name" value="Phosphoglycerate mutase-like"/>
    <property type="match status" value="1"/>
</dbReference>
<sequence>MNEVQWRIPDSLINHLACVPADRAVVVLLRHSVRDYLAPGDAGYHLPINEAGRRLAMELGERLRGRLQTLHASPLVRCVQTGEALAEGACADLAVVPDRHLGDPGIFVIDGRRAWSQWHGLGHEGVMRHLVSETEALPGMARPDEAARLLVQHMFAVAADRPGIHVFVTHDSLVTATAARLLGHPLERGDWPLYLEGAFFWKDDSGVNAAYRERQRRRSLPLCGLDHWEVVEFARREIASTVGLDSGARFFLAGGAFKTLLTGAAPRDLDFWAASQRDRGLLIDALLARGARPSSFRPFADAFELAGRLIEVPHKVEATTLTERIERFDLGLSAIGVEHHPDGEWSACIHPLAIESLRRREVLLLKPLVNWKYALVTLERMRRYARELGFSVRPEEEAEVWRVFEAQPNEMRAGMAERFGRCTAGGFGVAEEVASRFP</sequence>
<dbReference type="EMBL" id="JAEQND010000014">
    <property type="protein sequence ID" value="MBL0427955.1"/>
    <property type="molecule type" value="Genomic_DNA"/>
</dbReference>
<comment type="caution">
    <text evidence="1">The sequence shown here is derived from an EMBL/GenBank/DDBJ whole genome shotgun (WGS) entry which is preliminary data.</text>
</comment>
<reference evidence="1 2" key="1">
    <citation type="journal article" date="2017" name="Int. J. Syst. Evol. Microbiol.">
        <title>Ramlibacter alkalitolerans sp. nov., alkali-tolerant bacterium isolated from soil of ginseng.</title>
        <authorList>
            <person name="Lee D.H."/>
            <person name="Cha C.J."/>
        </authorList>
    </citation>
    <scope>NUCLEOTIDE SEQUENCE [LARGE SCALE GENOMIC DNA]</scope>
    <source>
        <strain evidence="1 2">KACC 19305</strain>
    </source>
</reference>
<protein>
    <submittedName>
        <fullName evidence="1">Histidine phosphatase family protein</fullName>
    </submittedName>
</protein>
<evidence type="ECO:0000313" key="2">
    <source>
        <dbReference type="Proteomes" id="UP000622707"/>
    </source>
</evidence>
<dbReference type="InterPro" id="IPR013078">
    <property type="entry name" value="His_Pase_superF_clade-1"/>
</dbReference>
<gene>
    <name evidence="1" type="ORF">JI746_22805</name>
</gene>
<proteinExistence type="predicted"/>
<name>A0ABS1JUH1_9BURK</name>
<dbReference type="InterPro" id="IPR029033">
    <property type="entry name" value="His_PPase_superfam"/>
</dbReference>
<keyword evidence="2" id="KW-1185">Reference proteome</keyword>
<evidence type="ECO:0000313" key="1">
    <source>
        <dbReference type="EMBL" id="MBL0427955.1"/>
    </source>
</evidence>
<dbReference type="SUPFAM" id="SSF53254">
    <property type="entry name" value="Phosphoglycerate mutase-like"/>
    <property type="match status" value="1"/>
</dbReference>
<dbReference type="RefSeq" id="WP_201692585.1">
    <property type="nucleotide sequence ID" value="NZ_JAEQND010000014.1"/>
</dbReference>
<dbReference type="Proteomes" id="UP000622707">
    <property type="component" value="Unassembled WGS sequence"/>
</dbReference>